<protein>
    <submittedName>
        <fullName evidence="1">Uncharacterized protein</fullName>
    </submittedName>
</protein>
<organism evidence="1 2">
    <name type="scientific">Lecanicillium saksenae</name>
    <dbReference type="NCBI Taxonomy" id="468837"/>
    <lineage>
        <taxon>Eukaryota</taxon>
        <taxon>Fungi</taxon>
        <taxon>Dikarya</taxon>
        <taxon>Ascomycota</taxon>
        <taxon>Pezizomycotina</taxon>
        <taxon>Sordariomycetes</taxon>
        <taxon>Hypocreomycetidae</taxon>
        <taxon>Hypocreales</taxon>
        <taxon>Cordycipitaceae</taxon>
        <taxon>Lecanicillium</taxon>
    </lineage>
</organism>
<dbReference type="Proteomes" id="UP001148737">
    <property type="component" value="Unassembled WGS sequence"/>
</dbReference>
<keyword evidence="2" id="KW-1185">Reference proteome</keyword>
<accession>A0ACC1R1G2</accession>
<evidence type="ECO:0000313" key="2">
    <source>
        <dbReference type="Proteomes" id="UP001148737"/>
    </source>
</evidence>
<gene>
    <name evidence="1" type="ORF">NLG97_g2220</name>
</gene>
<name>A0ACC1R1G2_9HYPO</name>
<sequence length="225" mass="24396">MNAGIARIEDNKIFLGVDATKIADYRGASQVLHGRESVRLESKETWSSGIMIADVEHMPGTTCGVWPALWSYNNSEDPVGEIDLVEGINVQDSNVVDGCGSTMPLGSYGKGFNDGAGGIFAIWLLSDALNVYWWKRDAVPADVLAASPDPNTWGTPTAQFLSGDGCRIINTAFCGENIPQSVWEESCLASTGFQTCDDYVTQNPEAFADSYWLFNSIKVYDTVDA</sequence>
<evidence type="ECO:0000313" key="1">
    <source>
        <dbReference type="EMBL" id="KAJ3497017.1"/>
    </source>
</evidence>
<dbReference type="EMBL" id="JANAKD010000144">
    <property type="protein sequence ID" value="KAJ3497017.1"/>
    <property type="molecule type" value="Genomic_DNA"/>
</dbReference>
<proteinExistence type="predicted"/>
<comment type="caution">
    <text evidence="1">The sequence shown here is derived from an EMBL/GenBank/DDBJ whole genome shotgun (WGS) entry which is preliminary data.</text>
</comment>
<reference evidence="1" key="1">
    <citation type="submission" date="2022-07" db="EMBL/GenBank/DDBJ databases">
        <title>Genome Sequence of Lecanicillium saksenae.</title>
        <authorList>
            <person name="Buettner E."/>
        </authorList>
    </citation>
    <scope>NUCLEOTIDE SEQUENCE</scope>
    <source>
        <strain evidence="1">VT-O1</strain>
    </source>
</reference>